<dbReference type="GeneID" id="14550554"/>
<dbReference type="STRING" id="1435377.SUSAZ_00100"/>
<gene>
    <name evidence="2" type="ORF">ATY89_06150</name>
    <name evidence="3" type="ORF">ATZ20_09175</name>
</gene>
<dbReference type="Gene3D" id="3.40.50.10210">
    <property type="match status" value="1"/>
</dbReference>
<dbReference type="AlphaFoldDB" id="A0A0U3H3Q8"/>
<evidence type="ECO:0000313" key="3">
    <source>
        <dbReference type="EMBL" id="ALU32298.1"/>
    </source>
</evidence>
<name>A0A0U3H3Q8_9CREN</name>
<dbReference type="EMBL" id="CP013695">
    <property type="protein sequence ID" value="ALU32298.1"/>
    <property type="molecule type" value="Genomic_DNA"/>
</dbReference>
<evidence type="ECO:0000313" key="2">
    <source>
        <dbReference type="EMBL" id="ALU29568.1"/>
    </source>
</evidence>
<reference evidence="4 5" key="1">
    <citation type="submission" date="2015-12" db="EMBL/GenBank/DDBJ databases">
        <title>A stable core within a dynamic pangenome in Sulfolobus acidocaldarius.</title>
        <authorList>
            <person name="Anderson R."/>
            <person name="Kouris A."/>
            <person name="Seward C."/>
            <person name="Campbell K."/>
            <person name="Whitaker R."/>
        </authorList>
    </citation>
    <scope>NUCLEOTIDE SEQUENCE [LARGE SCALE GENOMIC DNA]</scope>
    <source>
        <strain evidence="2 5">GG12-C01-09</strain>
        <strain evidence="3 4">NG05B_CO5_07</strain>
    </source>
</reference>
<dbReference type="InterPro" id="IPR002805">
    <property type="entry name" value="Nict_dMeBzImd_PRibTrfase_arc"/>
</dbReference>
<evidence type="ECO:0000256" key="1">
    <source>
        <dbReference type="HAMAP-Rule" id="MF_01086"/>
    </source>
</evidence>
<dbReference type="InterPro" id="IPR036087">
    <property type="entry name" value="Nict_dMeBzImd_PRibTrfase_sf"/>
</dbReference>
<dbReference type="NCBIfam" id="NF003368">
    <property type="entry name" value="PRK04447.1-1"/>
    <property type="match status" value="1"/>
</dbReference>
<dbReference type="SMR" id="A0A0U3H3Q8"/>
<dbReference type="Proteomes" id="UP000060043">
    <property type="component" value="Chromosome"/>
</dbReference>
<dbReference type="NCBIfam" id="TIGR00303">
    <property type="entry name" value="nicotinate mononucleotide-dependent phosphoribosyltransferase CobT"/>
    <property type="match status" value="1"/>
</dbReference>
<protein>
    <recommendedName>
        <fullName evidence="1">UPF0284 protein ATY89_06150</fullName>
    </recommendedName>
</protein>
<evidence type="ECO:0000313" key="5">
    <source>
        <dbReference type="Proteomes" id="UP000065473"/>
    </source>
</evidence>
<dbReference type="NCBIfam" id="NF003372">
    <property type="entry name" value="PRK04447.1-5"/>
    <property type="match status" value="1"/>
</dbReference>
<dbReference type="OrthoDB" id="9136at2157"/>
<dbReference type="EMBL" id="CP013694">
    <property type="protein sequence ID" value="ALU29568.1"/>
    <property type="molecule type" value="Genomic_DNA"/>
</dbReference>
<evidence type="ECO:0000313" key="4">
    <source>
        <dbReference type="Proteomes" id="UP000060043"/>
    </source>
</evidence>
<dbReference type="SUPFAM" id="SSF52733">
    <property type="entry name" value="Nicotinate mononucleotide:5,6-dimethylbenzimidazole phosphoribosyltransferase (CobT)"/>
    <property type="match status" value="1"/>
</dbReference>
<dbReference type="InterPro" id="IPR003200">
    <property type="entry name" value="Nict_dMeBzImd_PRibTrfase"/>
</dbReference>
<dbReference type="HAMAP" id="MF_01086">
    <property type="entry name" value="UPF0284"/>
    <property type="match status" value="1"/>
</dbReference>
<dbReference type="RefSeq" id="WP_011276951.1">
    <property type="nucleotide sequence ID" value="NZ_BHWZ01000001.1"/>
</dbReference>
<dbReference type="GO" id="GO:0008939">
    <property type="term" value="F:nicotinate-nucleotide-dimethylbenzimidazole phosphoribosyltransferase activity"/>
    <property type="evidence" value="ECO:0007669"/>
    <property type="project" value="InterPro"/>
</dbReference>
<sequence length="340" mass="36081">MNFIQEINGKISLNGNFAFILVIATTDVSLIPGITVAGATPELTHFTPAADAEFLIKEKCISINSVPVTPTGIPTPAIISRASLKLVNATKLVVNAGSRVKPKIPFIDVGGEPGGDIRKFSLTRETSQRILENSIILGEELANSYDFLVIGESIPAGTTTAMAVLLSLGYDAADKVSSASPVNPKDLKRKVVYEAIKDLPSDFLGKISKVSDPMLISVAGITIGFRKRVLLAGGTQMTAAAAIIKEIDKKIIQNISIGTTKWIIQDSSSDIVSISRQVGVPVMASLLDFSKSKYSGLRAYEEGFVKEGVGAGGSSIIALSKGFTPQDILVEIEKIYSKLI</sequence>
<dbReference type="CDD" id="cd02439">
    <property type="entry name" value="DMB-PRT_CobT"/>
    <property type="match status" value="1"/>
</dbReference>
<proteinExistence type="inferred from homology"/>
<comment type="similarity">
    <text evidence="1">Belongs to the UPF0284 family.</text>
</comment>
<organism evidence="2 5">
    <name type="scientific">Sulfolobus acidocaldarius</name>
    <dbReference type="NCBI Taxonomy" id="2285"/>
    <lineage>
        <taxon>Archaea</taxon>
        <taxon>Thermoproteota</taxon>
        <taxon>Thermoprotei</taxon>
        <taxon>Sulfolobales</taxon>
        <taxon>Sulfolobaceae</taxon>
        <taxon>Sulfolobus</taxon>
    </lineage>
</organism>
<dbReference type="Proteomes" id="UP000065473">
    <property type="component" value="Chromosome"/>
</dbReference>
<dbReference type="OMA" id="TRWVAED"/>
<dbReference type="Pfam" id="PF02277">
    <property type="entry name" value="DBI_PRT"/>
    <property type="match status" value="1"/>
</dbReference>
<dbReference type="PaxDb" id="1435377-SUSAZ_00100"/>
<dbReference type="PANTHER" id="PTHR38811">
    <property type="match status" value="1"/>
</dbReference>
<dbReference type="PANTHER" id="PTHR38811:SF1">
    <property type="entry name" value="UPF0284 PROTEIN SLL1500"/>
    <property type="match status" value="1"/>
</dbReference>
<accession>A0A0U3H3Q8</accession>